<reference evidence="2" key="1">
    <citation type="submission" date="2013-04" db="EMBL/GenBank/DDBJ databases">
        <title>Comparative Genomics of Relapsing Fever Spirochetes.</title>
        <authorList>
            <person name="Schwan T.G."/>
            <person name="Raffel S.J."/>
            <person name="Porcella S.F."/>
            <person name="Martens C.A."/>
            <person name="Bruno D.P."/>
            <person name="Ricklefs S.M."/>
            <person name="Barbian K.B."/>
        </authorList>
    </citation>
    <scope>NUCLEOTIDE SEQUENCE [LARGE SCALE GENOMIC DNA]</scope>
    <source>
        <strain evidence="2">Co53</strain>
    </source>
</reference>
<keyword evidence="1" id="KW-1133">Transmembrane helix</keyword>
<gene>
    <name evidence="2" type="ORF">BCO_0072500</name>
</gene>
<sequence length="106" mass="12112">MFKLIKKIFTIYFLCITLTGFAMVFINSKFSEKQTTQNGQSQIIKHTIDPNLIMFTSAIGGFLGTYSGIWLFDYGKDNFYLTWGSLIILVYNIGLILSIYSKAKNK</sequence>
<dbReference type="HOGENOM" id="CLU_176812_0_0_12"/>
<dbReference type="OrthoDB" id="350611at2"/>
<dbReference type="PATRIC" id="fig|1313292.3.peg.448"/>
<accession>W5STS1</accession>
<protein>
    <submittedName>
        <fullName evidence="2">Uncharacterized protein</fullName>
    </submittedName>
</protein>
<dbReference type="AlphaFoldDB" id="W5STS1"/>
<dbReference type="EMBL" id="CP005745">
    <property type="protein sequence ID" value="AHH10599.1"/>
    <property type="molecule type" value="Genomic_DNA"/>
</dbReference>
<name>W5STS1_9SPIR</name>
<organism evidence="2 3">
    <name type="scientific">Borrelia coriaceae ATCC 43381</name>
    <dbReference type="NCBI Taxonomy" id="1408429"/>
    <lineage>
        <taxon>Bacteria</taxon>
        <taxon>Pseudomonadati</taxon>
        <taxon>Spirochaetota</taxon>
        <taxon>Spirochaetia</taxon>
        <taxon>Spirochaetales</taxon>
        <taxon>Borreliaceae</taxon>
        <taxon>Borrelia</taxon>
    </lineage>
</organism>
<feature type="transmembrane region" description="Helical" evidence="1">
    <location>
        <begin position="52"/>
        <end position="72"/>
    </location>
</feature>
<evidence type="ECO:0000313" key="2">
    <source>
        <dbReference type="EMBL" id="AHH10599.1"/>
    </source>
</evidence>
<evidence type="ECO:0000313" key="3">
    <source>
        <dbReference type="Proteomes" id="UP000019330"/>
    </source>
</evidence>
<proteinExistence type="predicted"/>
<keyword evidence="1" id="KW-0812">Transmembrane</keyword>
<feature type="transmembrane region" description="Helical" evidence="1">
    <location>
        <begin position="6"/>
        <end position="26"/>
    </location>
</feature>
<dbReference type="RefSeq" id="WP_025408061.1">
    <property type="nucleotide sequence ID" value="NZ_CP005745.1"/>
</dbReference>
<dbReference type="Proteomes" id="UP000019330">
    <property type="component" value="Chromosome"/>
</dbReference>
<feature type="transmembrane region" description="Helical" evidence="1">
    <location>
        <begin position="78"/>
        <end position="100"/>
    </location>
</feature>
<keyword evidence="1" id="KW-0472">Membrane</keyword>
<evidence type="ECO:0000256" key="1">
    <source>
        <dbReference type="SAM" id="Phobius"/>
    </source>
</evidence>
<keyword evidence="3" id="KW-1185">Reference proteome</keyword>